<comment type="caution">
    <text evidence="5">Lacks conserved residue(s) required for the propagation of feature annotation.</text>
</comment>
<dbReference type="GO" id="GO:0005615">
    <property type="term" value="C:extracellular space"/>
    <property type="evidence" value="ECO:0007669"/>
    <property type="project" value="TreeGrafter"/>
</dbReference>
<dbReference type="InterPro" id="IPR001548">
    <property type="entry name" value="Peptidase_M2"/>
</dbReference>
<dbReference type="PROSITE" id="PS52011">
    <property type="entry name" value="PEPTIDASE_M2"/>
    <property type="match status" value="1"/>
</dbReference>
<dbReference type="EMBL" id="AXCM01007372">
    <property type="status" value="NOT_ANNOTATED_CDS"/>
    <property type="molecule type" value="Genomic_DNA"/>
</dbReference>
<evidence type="ECO:0000313" key="7">
    <source>
        <dbReference type="Proteomes" id="UP000075883"/>
    </source>
</evidence>
<dbReference type="GO" id="GO:0006508">
    <property type="term" value="P:proteolysis"/>
    <property type="evidence" value="ECO:0007669"/>
    <property type="project" value="InterPro"/>
</dbReference>
<dbReference type="PANTHER" id="PTHR10514">
    <property type="entry name" value="ANGIOTENSIN-CONVERTING ENZYME"/>
    <property type="match status" value="1"/>
</dbReference>
<reference evidence="7" key="1">
    <citation type="submission" date="2013-09" db="EMBL/GenBank/DDBJ databases">
        <title>The Genome Sequence of Anopheles culicifacies species A.</title>
        <authorList>
            <consortium name="The Broad Institute Genomics Platform"/>
            <person name="Neafsey D.E."/>
            <person name="Besansky N."/>
            <person name="Howell P."/>
            <person name="Walton C."/>
            <person name="Young S.K."/>
            <person name="Zeng Q."/>
            <person name="Gargeya S."/>
            <person name="Fitzgerald M."/>
            <person name="Haas B."/>
            <person name="Abouelleil A."/>
            <person name="Allen A.W."/>
            <person name="Alvarado L."/>
            <person name="Arachchi H.M."/>
            <person name="Berlin A.M."/>
            <person name="Chapman S.B."/>
            <person name="Gainer-Dewar J."/>
            <person name="Goldberg J."/>
            <person name="Griggs A."/>
            <person name="Gujja S."/>
            <person name="Hansen M."/>
            <person name="Howarth C."/>
            <person name="Imamovic A."/>
            <person name="Ireland A."/>
            <person name="Larimer J."/>
            <person name="McCowan C."/>
            <person name="Murphy C."/>
            <person name="Pearson M."/>
            <person name="Poon T.W."/>
            <person name="Priest M."/>
            <person name="Roberts A."/>
            <person name="Saif S."/>
            <person name="Shea T."/>
            <person name="Sisk P."/>
            <person name="Sykes S."/>
            <person name="Wortman J."/>
            <person name="Nusbaum C."/>
            <person name="Birren B."/>
        </authorList>
    </citation>
    <scope>NUCLEOTIDE SEQUENCE [LARGE SCALE GENOMIC DNA]</scope>
    <source>
        <strain evidence="7">A-37</strain>
    </source>
</reference>
<evidence type="ECO:0000256" key="4">
    <source>
        <dbReference type="ARBA" id="ARBA00023180"/>
    </source>
</evidence>
<dbReference type="STRING" id="139723.A0A182MW00"/>
<comment type="similarity">
    <text evidence="1 5">Belongs to the peptidase M2 family.</text>
</comment>
<keyword evidence="3" id="KW-1015">Disulfide bond</keyword>
<evidence type="ECO:0000256" key="5">
    <source>
        <dbReference type="PROSITE-ProRule" id="PRU01355"/>
    </source>
</evidence>
<dbReference type="Proteomes" id="UP000075883">
    <property type="component" value="Unassembled WGS sequence"/>
</dbReference>
<evidence type="ECO:0000256" key="3">
    <source>
        <dbReference type="ARBA" id="ARBA00023157"/>
    </source>
</evidence>
<dbReference type="EnsemblMetazoa" id="ACUA027614-RA">
    <property type="protein sequence ID" value="ACUA027614-PA"/>
    <property type="gene ID" value="ACUA027614"/>
</dbReference>
<evidence type="ECO:0008006" key="8">
    <source>
        <dbReference type="Google" id="ProtNLM"/>
    </source>
</evidence>
<keyword evidence="4" id="KW-0325">Glycoprotein</keyword>
<dbReference type="PANTHER" id="PTHR10514:SF44">
    <property type="entry name" value="ANGIOTENSIN-CONVERTING ENZYME-RELATED"/>
    <property type="match status" value="1"/>
</dbReference>
<name>A0A182MW00_9DIPT</name>
<evidence type="ECO:0000256" key="1">
    <source>
        <dbReference type="ARBA" id="ARBA00008139"/>
    </source>
</evidence>
<organism evidence="6 7">
    <name type="scientific">Anopheles culicifacies</name>
    <dbReference type="NCBI Taxonomy" id="139723"/>
    <lineage>
        <taxon>Eukaryota</taxon>
        <taxon>Metazoa</taxon>
        <taxon>Ecdysozoa</taxon>
        <taxon>Arthropoda</taxon>
        <taxon>Hexapoda</taxon>
        <taxon>Insecta</taxon>
        <taxon>Pterygota</taxon>
        <taxon>Neoptera</taxon>
        <taxon>Endopterygota</taxon>
        <taxon>Diptera</taxon>
        <taxon>Nematocera</taxon>
        <taxon>Culicoidea</taxon>
        <taxon>Culicidae</taxon>
        <taxon>Anophelinae</taxon>
        <taxon>Anopheles</taxon>
        <taxon>culicifacies species complex</taxon>
    </lineage>
</organism>
<dbReference type="SUPFAM" id="SSF55486">
    <property type="entry name" value="Metalloproteases ('zincins'), catalytic domain"/>
    <property type="match status" value="1"/>
</dbReference>
<evidence type="ECO:0000313" key="6">
    <source>
        <dbReference type="EnsemblMetazoa" id="ACUA027614-PA"/>
    </source>
</evidence>
<sequence length="109" mass="12165">MLELGSSKPWPEAMEVLTGERRMSADALIEYFQPLYDWLVVENERIGAHVGWEETKKRPTTGSAVNYARDYVSLVPSGTRAGQCDAFHGHSEECSCGHRLVHMNMPPGS</sequence>
<evidence type="ECO:0000256" key="2">
    <source>
        <dbReference type="ARBA" id="ARBA00022729"/>
    </source>
</evidence>
<dbReference type="GO" id="GO:0005886">
    <property type="term" value="C:plasma membrane"/>
    <property type="evidence" value="ECO:0007669"/>
    <property type="project" value="TreeGrafter"/>
</dbReference>
<proteinExistence type="inferred from homology"/>
<accession>A0A182MW00</accession>
<dbReference type="Pfam" id="PF01401">
    <property type="entry name" value="Peptidase_M2"/>
    <property type="match status" value="1"/>
</dbReference>
<dbReference type="GO" id="GO:0008237">
    <property type="term" value="F:metallopeptidase activity"/>
    <property type="evidence" value="ECO:0007669"/>
    <property type="project" value="InterPro"/>
</dbReference>
<reference evidence="6" key="2">
    <citation type="submission" date="2020-05" db="UniProtKB">
        <authorList>
            <consortium name="EnsemblMetazoa"/>
        </authorList>
    </citation>
    <scope>IDENTIFICATION</scope>
    <source>
        <strain evidence="6">A-37</strain>
    </source>
</reference>
<dbReference type="GO" id="GO:0008241">
    <property type="term" value="F:peptidyl-dipeptidase activity"/>
    <property type="evidence" value="ECO:0007669"/>
    <property type="project" value="InterPro"/>
</dbReference>
<dbReference type="VEuPathDB" id="VectorBase:ACUA027614"/>
<dbReference type="AlphaFoldDB" id="A0A182MW00"/>
<keyword evidence="2" id="KW-0732">Signal</keyword>
<keyword evidence="7" id="KW-1185">Reference proteome</keyword>
<protein>
    <recommendedName>
        <fullName evidence="8">Angiotensin-converting enzyme</fullName>
    </recommendedName>
</protein>